<dbReference type="RefSeq" id="WP_047912993.1">
    <property type="nucleotide sequence ID" value="NZ_CP118109.1"/>
</dbReference>
<name>A0ABY7XHC9_9BACL</name>
<accession>A0ABY7XHC9</accession>
<keyword evidence="1" id="KW-0614">Plasmid</keyword>
<reference evidence="1 2" key="1">
    <citation type="submission" date="2023-02" db="EMBL/GenBank/DDBJ databases">
        <title>Pathogen: clinical or host-associated sample.</title>
        <authorList>
            <person name="Hergert J."/>
            <person name="Casey R."/>
            <person name="Wagner J."/>
            <person name="Young E.L."/>
            <person name="Oakeson K.F."/>
        </authorList>
    </citation>
    <scope>NUCLEOTIDE SEQUENCE [LARGE SCALE GENOMIC DNA]</scope>
    <source>
        <strain evidence="1 2">2022CK-00829</strain>
        <plasmid evidence="1 2">unnamed1</plasmid>
    </source>
</reference>
<proteinExistence type="predicted"/>
<gene>
    <name evidence="1" type="ORF">PUW25_25875</name>
</gene>
<dbReference type="Proteomes" id="UP001221519">
    <property type="component" value="Plasmid unnamed1"/>
</dbReference>
<evidence type="ECO:0000313" key="1">
    <source>
        <dbReference type="EMBL" id="WDI05241.1"/>
    </source>
</evidence>
<evidence type="ECO:0000313" key="2">
    <source>
        <dbReference type="Proteomes" id="UP001221519"/>
    </source>
</evidence>
<protein>
    <submittedName>
        <fullName evidence="1">Uncharacterized protein</fullName>
    </submittedName>
</protein>
<geneLocation type="plasmid" evidence="1 2">
    <name>unnamed1</name>
</geneLocation>
<keyword evidence="2" id="KW-1185">Reference proteome</keyword>
<dbReference type="EMBL" id="CP118109">
    <property type="protein sequence ID" value="WDI05241.1"/>
    <property type="molecule type" value="Genomic_DNA"/>
</dbReference>
<organism evidence="1 2">
    <name type="scientific">Paenibacillus urinalis</name>
    <dbReference type="NCBI Taxonomy" id="521520"/>
    <lineage>
        <taxon>Bacteria</taxon>
        <taxon>Bacillati</taxon>
        <taxon>Bacillota</taxon>
        <taxon>Bacilli</taxon>
        <taxon>Bacillales</taxon>
        <taxon>Paenibacillaceae</taxon>
        <taxon>Paenibacillus</taxon>
    </lineage>
</organism>
<sequence length="85" mass="9852">MSQEGQVIKHLVEQMKALNADNAHTQLQNIEQTQGLTVVISIYDNLKPAHEVLDELYEWAEENNEEVKELIEQLEQDMSWNAETD</sequence>